<dbReference type="InterPro" id="IPR010809">
    <property type="entry name" value="FliD_C"/>
</dbReference>
<dbReference type="Pfam" id="PF02465">
    <property type="entry name" value="FliD_N"/>
    <property type="match status" value="1"/>
</dbReference>
<protein>
    <recommendedName>
        <fullName evidence="5">Flagellar hook-associated protein 2</fullName>
        <shortName evidence="5">HAP2</shortName>
    </recommendedName>
    <alternativeName>
        <fullName evidence="5">Flagellar cap protein</fullName>
    </alternativeName>
</protein>
<feature type="domain" description="Flagellar hook-associated protein 2 N-terminal" evidence="6">
    <location>
        <begin position="11"/>
        <end position="106"/>
    </location>
</feature>
<dbReference type="InterPro" id="IPR040026">
    <property type="entry name" value="FliD"/>
</dbReference>
<comment type="subcellular location">
    <subcellularLocation>
        <location evidence="5">Secreted</location>
    </subcellularLocation>
    <subcellularLocation>
        <location evidence="5">Bacterial flagellum</location>
    </subcellularLocation>
</comment>
<sequence>MATISSLGIGSGLDVESLVSKLISIEQKPINDIKQASAKLQTKISAYGQLQSAVSNMQTAAQKLSDASLWNASTVSVSDATVASVSATSAGNQNHLLKVTQLASAQSVASRIFAGGSSTIGDGTLTIALGRWSGDPPVFTGRDGSTPVNVAITGTDSLTSIRDKINAANAGVSASLVNDAAGTRLVIRSLSTGENQAFQITADTPALADLAYDPASGSGMTRAQAASNAQFNWNGLDLTSESNTLTGLSDGMSVTLLKPSANAINVSTVNDTASVKKAITDFVTAYNGLLNLMREQTKYDAGSKAAGVLQGDTKAVSVQQMLRGITGGGTSLAGAFSRLADIGLEPGQNGTLTVNATKLDKALTNLTDLKKLFAAPDTVTPSNQGFALRWNRFATQILGTDGAITAGQSSLQKRVSSNEDTISRLQDSLSLTEQRLRAQYGALDLKMSQLSGLSAYVNQQFGNKSSS</sequence>
<accession>A0ABW7EY48</accession>
<evidence type="ECO:0000259" key="7">
    <source>
        <dbReference type="Pfam" id="PF07195"/>
    </source>
</evidence>
<evidence type="ECO:0000256" key="4">
    <source>
        <dbReference type="ARBA" id="ARBA00023143"/>
    </source>
</evidence>
<organism evidence="8 9">
    <name type="scientific">Pelomonas parva</name>
    <dbReference type="NCBI Taxonomy" id="3299032"/>
    <lineage>
        <taxon>Bacteria</taxon>
        <taxon>Pseudomonadati</taxon>
        <taxon>Pseudomonadota</taxon>
        <taxon>Betaproteobacteria</taxon>
        <taxon>Burkholderiales</taxon>
        <taxon>Sphaerotilaceae</taxon>
        <taxon>Roseateles</taxon>
    </lineage>
</organism>
<dbReference type="PANTHER" id="PTHR30288:SF0">
    <property type="entry name" value="FLAGELLAR HOOK-ASSOCIATED PROTEIN 2"/>
    <property type="match status" value="1"/>
</dbReference>
<keyword evidence="5" id="KW-0964">Secreted</keyword>
<dbReference type="Pfam" id="PF07195">
    <property type="entry name" value="FliD_C"/>
    <property type="match status" value="1"/>
</dbReference>
<keyword evidence="4 5" id="KW-0975">Bacterial flagellum</keyword>
<keyword evidence="8" id="KW-0969">Cilium</keyword>
<name>A0ABW7EY48_9BURK</name>
<evidence type="ECO:0000256" key="3">
    <source>
        <dbReference type="ARBA" id="ARBA00023054"/>
    </source>
</evidence>
<evidence type="ECO:0000259" key="6">
    <source>
        <dbReference type="Pfam" id="PF02465"/>
    </source>
</evidence>
<comment type="subunit">
    <text evidence="2 5">Homopentamer.</text>
</comment>
<keyword evidence="3" id="KW-0175">Coiled coil</keyword>
<keyword evidence="8" id="KW-0966">Cell projection</keyword>
<comment type="caution">
    <text evidence="8">The sequence shown here is derived from an EMBL/GenBank/DDBJ whole genome shotgun (WGS) entry which is preliminary data.</text>
</comment>
<evidence type="ECO:0000256" key="2">
    <source>
        <dbReference type="ARBA" id="ARBA00011255"/>
    </source>
</evidence>
<comment type="function">
    <text evidence="5">Required for morphogenesis and for the elongation of the flagellar filament by facilitating polymerization of the flagellin monomers at the tip of growing filament. Forms a capping structure, which prevents flagellin subunits (transported through the central channel of the flagellum) from leaking out without polymerization at the distal end.</text>
</comment>
<keyword evidence="9" id="KW-1185">Reference proteome</keyword>
<dbReference type="EMBL" id="JBIGHV010000002">
    <property type="protein sequence ID" value="MFG6429287.1"/>
    <property type="molecule type" value="Genomic_DNA"/>
</dbReference>
<feature type="domain" description="Flagellar hook-associated protein 2 C-terminal" evidence="7">
    <location>
        <begin position="226"/>
        <end position="450"/>
    </location>
</feature>
<dbReference type="PANTHER" id="PTHR30288">
    <property type="entry name" value="FLAGELLAR CAP/ASSEMBLY PROTEIN FLID"/>
    <property type="match status" value="1"/>
</dbReference>
<evidence type="ECO:0000313" key="9">
    <source>
        <dbReference type="Proteomes" id="UP001606210"/>
    </source>
</evidence>
<dbReference type="InterPro" id="IPR003481">
    <property type="entry name" value="FliD_N"/>
</dbReference>
<comment type="similarity">
    <text evidence="1 5">Belongs to the FliD family.</text>
</comment>
<proteinExistence type="inferred from homology"/>
<dbReference type="RefSeq" id="WP_394476607.1">
    <property type="nucleotide sequence ID" value="NZ_JBIGHV010000002.1"/>
</dbReference>
<dbReference type="InterPro" id="IPR010810">
    <property type="entry name" value="Flagellin_hook_IN_motif"/>
</dbReference>
<gene>
    <name evidence="8" type="primary">fliD</name>
    <name evidence="8" type="ORF">ACG00Y_05155</name>
</gene>
<dbReference type="Proteomes" id="UP001606210">
    <property type="component" value="Unassembled WGS sequence"/>
</dbReference>
<reference evidence="8 9" key="1">
    <citation type="submission" date="2024-08" db="EMBL/GenBank/DDBJ databases">
        <authorList>
            <person name="Lu H."/>
        </authorList>
    </citation>
    <scope>NUCLEOTIDE SEQUENCE [LARGE SCALE GENOMIC DNA]</scope>
    <source>
        <strain evidence="8 9">LYH14W</strain>
    </source>
</reference>
<evidence type="ECO:0000313" key="8">
    <source>
        <dbReference type="EMBL" id="MFG6429287.1"/>
    </source>
</evidence>
<keyword evidence="8" id="KW-0282">Flagellum</keyword>
<evidence type="ECO:0000256" key="5">
    <source>
        <dbReference type="RuleBase" id="RU362066"/>
    </source>
</evidence>
<evidence type="ECO:0000256" key="1">
    <source>
        <dbReference type="ARBA" id="ARBA00009764"/>
    </source>
</evidence>
<dbReference type="Pfam" id="PF07196">
    <property type="entry name" value="Flagellin_IN"/>
    <property type="match status" value="1"/>
</dbReference>